<dbReference type="Pfam" id="PF08447">
    <property type="entry name" value="PAS_3"/>
    <property type="match status" value="1"/>
</dbReference>
<dbReference type="InterPro" id="IPR000700">
    <property type="entry name" value="PAS-assoc_C"/>
</dbReference>
<keyword evidence="6" id="KW-1185">Reference proteome</keyword>
<dbReference type="InterPro" id="IPR001610">
    <property type="entry name" value="PAC"/>
</dbReference>
<dbReference type="Proteomes" id="UP000683428">
    <property type="component" value="Chromosome"/>
</dbReference>
<keyword evidence="1" id="KW-0812">Transmembrane</keyword>
<dbReference type="Pfam" id="PF00990">
    <property type="entry name" value="GGDEF"/>
    <property type="match status" value="1"/>
</dbReference>
<dbReference type="AlphaFoldDB" id="A0A975SLX8"/>
<evidence type="ECO:0000259" key="3">
    <source>
        <dbReference type="PROSITE" id="PS50113"/>
    </source>
</evidence>
<dbReference type="PROSITE" id="PS50112">
    <property type="entry name" value="PAS"/>
    <property type="match status" value="1"/>
</dbReference>
<feature type="transmembrane region" description="Helical" evidence="1">
    <location>
        <begin position="45"/>
        <end position="66"/>
    </location>
</feature>
<evidence type="ECO:0000313" key="5">
    <source>
        <dbReference type="EMBL" id="QWT48760.1"/>
    </source>
</evidence>
<proteinExistence type="predicted"/>
<accession>A0A975SLX8</accession>
<dbReference type="EMBL" id="CP064782">
    <property type="protein sequence ID" value="QWT48760.1"/>
    <property type="molecule type" value="Genomic_DNA"/>
</dbReference>
<dbReference type="KEGG" id="aiq:Azoinq_13110"/>
<evidence type="ECO:0000259" key="2">
    <source>
        <dbReference type="PROSITE" id="PS50112"/>
    </source>
</evidence>
<dbReference type="GO" id="GO:0003824">
    <property type="term" value="F:catalytic activity"/>
    <property type="evidence" value="ECO:0007669"/>
    <property type="project" value="UniProtKB-ARBA"/>
</dbReference>
<name>A0A975SLX8_9RHOO</name>
<evidence type="ECO:0000256" key="1">
    <source>
        <dbReference type="SAM" id="Phobius"/>
    </source>
</evidence>
<dbReference type="SMART" id="SM00267">
    <property type="entry name" value="GGDEF"/>
    <property type="match status" value="1"/>
</dbReference>
<feature type="domain" description="GGDEF" evidence="4">
    <location>
        <begin position="424"/>
        <end position="557"/>
    </location>
</feature>
<dbReference type="PANTHER" id="PTHR46663">
    <property type="entry name" value="DIGUANYLATE CYCLASE DGCT-RELATED"/>
    <property type="match status" value="1"/>
</dbReference>
<dbReference type="PROSITE" id="PS50113">
    <property type="entry name" value="PAC"/>
    <property type="match status" value="1"/>
</dbReference>
<dbReference type="InterPro" id="IPR013655">
    <property type="entry name" value="PAS_fold_3"/>
</dbReference>
<dbReference type="InterPro" id="IPR000160">
    <property type="entry name" value="GGDEF_dom"/>
</dbReference>
<dbReference type="PANTHER" id="PTHR46663:SF3">
    <property type="entry name" value="SLL0267 PROTEIN"/>
    <property type="match status" value="1"/>
</dbReference>
<dbReference type="InterPro" id="IPR000014">
    <property type="entry name" value="PAS"/>
</dbReference>
<dbReference type="Pfam" id="PF13185">
    <property type="entry name" value="GAF_2"/>
    <property type="match status" value="1"/>
</dbReference>
<dbReference type="NCBIfam" id="TIGR00254">
    <property type="entry name" value="GGDEF"/>
    <property type="match status" value="1"/>
</dbReference>
<dbReference type="RefSeq" id="WP_216128443.1">
    <property type="nucleotide sequence ID" value="NZ_CP064782.1"/>
</dbReference>
<evidence type="ECO:0000313" key="6">
    <source>
        <dbReference type="Proteomes" id="UP000683428"/>
    </source>
</evidence>
<dbReference type="FunFam" id="3.30.70.270:FF:000001">
    <property type="entry name" value="Diguanylate cyclase domain protein"/>
    <property type="match status" value="1"/>
</dbReference>
<dbReference type="SMART" id="SM00065">
    <property type="entry name" value="GAF"/>
    <property type="match status" value="1"/>
</dbReference>
<reference evidence="5" key="1">
    <citation type="submission" date="2020-11" db="EMBL/GenBank/DDBJ databases">
        <title>Azospira inquinata sp. nov.</title>
        <authorList>
            <person name="Moe W.M."/>
            <person name="Mikes M.C."/>
        </authorList>
    </citation>
    <scope>NUCLEOTIDE SEQUENCE</scope>
    <source>
        <strain evidence="5">Azo-3</strain>
    </source>
</reference>
<sequence length="565" mass="62433">MPRLRFSESAYSRWDVLGIMVLLSFFPAAWLWADNGSLPSLPDRGLAVGVVLGLGAFILLLLLRLYHLHQLMARQALILARSRAEQQRRDAFQNTKNEVLNLLIQHRPLPDVLQSLVLSVEHSNPGMLCSVLLLDEEGKRLLTGAAPSLPEFYNRAIHGTEIGLGVGSCGTAAYIGERVIVSDIQTHPYWEKFKGTAAEAGLAACWSEPIRGSSGKILGTFAIYHRTPHAPSADDMELIAYLAQLASLAIERARMQQALEESEERWKFALEGAGDGVWDWKVKTGEVIYSPRYREMLGYGVDDPYPNRIDSWLSRIHPDDVARVQTTVQGVLEGQLPSLSMEFRMRCKDGRWKWMLSRGMVVGRDKEGHPLRLIGTHADVSDRKAVEEQMRLLAQYDPLTGLPNRALLADRLQMALVQAKRDGDMVALLYLDLDNFKPVNDRFGHAAGDHLLREVAARLRDTVRDSDTVARIGGDEFILLLPAVKSKDDVLAVGAKILQVLAEPFSLPGGTASVTASIGGAIYPLHGADGKELTRRADAAMYRAKELGRNNIQLSESAAILDKPA</sequence>
<feature type="domain" description="PAS" evidence="2">
    <location>
        <begin position="262"/>
        <end position="335"/>
    </location>
</feature>
<evidence type="ECO:0000259" key="4">
    <source>
        <dbReference type="PROSITE" id="PS50887"/>
    </source>
</evidence>
<keyword evidence="1" id="KW-1133">Transmembrane helix</keyword>
<protein>
    <submittedName>
        <fullName evidence="5">Diguanylate cyclase</fullName>
    </submittedName>
</protein>
<gene>
    <name evidence="5" type="ORF">Azoinq_13110</name>
</gene>
<organism evidence="5 6">
    <name type="scientific">Azospira inquinata</name>
    <dbReference type="NCBI Taxonomy" id="2785627"/>
    <lineage>
        <taxon>Bacteria</taxon>
        <taxon>Pseudomonadati</taxon>
        <taxon>Pseudomonadota</taxon>
        <taxon>Betaproteobacteria</taxon>
        <taxon>Rhodocyclales</taxon>
        <taxon>Rhodocyclaceae</taxon>
        <taxon>Azospira</taxon>
    </lineage>
</organism>
<feature type="domain" description="PAC" evidence="3">
    <location>
        <begin position="339"/>
        <end position="392"/>
    </location>
</feature>
<dbReference type="CDD" id="cd01949">
    <property type="entry name" value="GGDEF"/>
    <property type="match status" value="1"/>
</dbReference>
<dbReference type="CDD" id="cd00130">
    <property type="entry name" value="PAS"/>
    <property type="match status" value="1"/>
</dbReference>
<feature type="transmembrane region" description="Helical" evidence="1">
    <location>
        <begin position="12"/>
        <end position="33"/>
    </location>
</feature>
<keyword evidence="1" id="KW-0472">Membrane</keyword>
<dbReference type="SMART" id="SM00091">
    <property type="entry name" value="PAS"/>
    <property type="match status" value="1"/>
</dbReference>
<dbReference type="NCBIfam" id="TIGR00229">
    <property type="entry name" value="sensory_box"/>
    <property type="match status" value="1"/>
</dbReference>
<dbReference type="InterPro" id="IPR052163">
    <property type="entry name" value="DGC-Regulatory_Protein"/>
</dbReference>
<dbReference type="SMART" id="SM00086">
    <property type="entry name" value="PAC"/>
    <property type="match status" value="1"/>
</dbReference>
<dbReference type="InterPro" id="IPR003018">
    <property type="entry name" value="GAF"/>
</dbReference>
<dbReference type="PROSITE" id="PS50887">
    <property type="entry name" value="GGDEF"/>
    <property type="match status" value="1"/>
</dbReference>